<dbReference type="EMBL" id="MU001498">
    <property type="protein sequence ID" value="KAF2446067.1"/>
    <property type="molecule type" value="Genomic_DNA"/>
</dbReference>
<comment type="caution">
    <text evidence="4">The sequence shown here is derived from an EMBL/GenBank/DDBJ whole genome shotgun (WGS) entry which is preliminary data.</text>
</comment>
<dbReference type="OrthoDB" id="3784429at2759"/>
<protein>
    <recommendedName>
        <fullName evidence="3">Jacalin-type lectin domain-containing protein</fullName>
    </recommendedName>
</protein>
<sequence length="633" mass="68801">MKFSQKSTLSTIAAIAAFVGRTQAVGDCDGGGPWNSNPVGYDTGGEFCATKWKDGAAINGIQGWANGDSVNGLEFQYTNGVSPERLGQMTGGKKEWLSWDTTTDTVESITIWPNGRSNVRRVAAIEIKITNRDPWRIGTVPPKTQGYDSPVVRGAGIIMGAYGRHGGSIDSIGFLMLDSAIRNRNVNDFALNEDSVNGNNEALKNQKPEAVDSFAQENWTGENMTYQVDRRIEKTRSWSTTRTSSKTFGGSVGASIDFGLPAIGLGGSITTEFHWETQSTWENTEEGSDTTELFFSVSGNIPKGEAIYCEALAFSGKYDLDYGSTIELELQSGRTWTYHEAGTVKGVAWSKNENKCISYKEGQSGPAVLEAKLAEWKQNPEKEEQEKKEREQRAEDDLKEPEPTATSASATESATPSKTGKATPTETEDSEPIPTDGPTDEVDDEESDDGEIGDEEAGDEEIDDETDSEDLESEDLESEDLDSEDTDNEELDSEETDSEDLDNEDLDSEDTDSEDTDSEDTDSEDTNSEDLDSENLDSEEMVDEEELVDEEEPEPTEEEPTETSESAATIEATLGATLDLGDAIAKPTATDGHSATTSSKARARTTTRRNTARAEITPTPAAFDSKRSLTFTA</sequence>
<dbReference type="Pfam" id="PF01419">
    <property type="entry name" value="Jacalin"/>
    <property type="match status" value="1"/>
</dbReference>
<name>A0A9P4PLC2_9PLEO</name>
<organism evidence="4 5">
    <name type="scientific">Karstenula rhodostoma CBS 690.94</name>
    <dbReference type="NCBI Taxonomy" id="1392251"/>
    <lineage>
        <taxon>Eukaryota</taxon>
        <taxon>Fungi</taxon>
        <taxon>Dikarya</taxon>
        <taxon>Ascomycota</taxon>
        <taxon>Pezizomycotina</taxon>
        <taxon>Dothideomycetes</taxon>
        <taxon>Pleosporomycetidae</taxon>
        <taxon>Pleosporales</taxon>
        <taxon>Massarineae</taxon>
        <taxon>Didymosphaeriaceae</taxon>
        <taxon>Karstenula</taxon>
    </lineage>
</organism>
<keyword evidence="5" id="KW-1185">Reference proteome</keyword>
<feature type="compositionally biased region" description="Acidic residues" evidence="1">
    <location>
        <begin position="438"/>
        <end position="562"/>
    </location>
</feature>
<feature type="compositionally biased region" description="Low complexity" evidence="1">
    <location>
        <begin position="563"/>
        <end position="574"/>
    </location>
</feature>
<dbReference type="InterPro" id="IPR001229">
    <property type="entry name" value="Jacalin-like_lectin_dom"/>
</dbReference>
<feature type="chain" id="PRO_5040373531" description="Jacalin-type lectin domain-containing protein" evidence="2">
    <location>
        <begin position="25"/>
        <end position="633"/>
    </location>
</feature>
<feature type="compositionally biased region" description="Basic residues" evidence="1">
    <location>
        <begin position="601"/>
        <end position="611"/>
    </location>
</feature>
<dbReference type="Gene3D" id="2.100.10.30">
    <property type="entry name" value="Jacalin-like lectin domain"/>
    <property type="match status" value="1"/>
</dbReference>
<accession>A0A9P4PLC2</accession>
<feature type="domain" description="Jacalin-type lectin" evidence="3">
    <location>
        <begin position="38"/>
        <end position="174"/>
    </location>
</feature>
<dbReference type="SUPFAM" id="SSF56973">
    <property type="entry name" value="Aerolisin/ETX pore-forming domain"/>
    <property type="match status" value="1"/>
</dbReference>
<evidence type="ECO:0000313" key="5">
    <source>
        <dbReference type="Proteomes" id="UP000799764"/>
    </source>
</evidence>
<evidence type="ECO:0000259" key="3">
    <source>
        <dbReference type="Pfam" id="PF01419"/>
    </source>
</evidence>
<dbReference type="AlphaFoldDB" id="A0A9P4PLC2"/>
<feature type="compositionally biased region" description="Basic and acidic residues" evidence="1">
    <location>
        <begin position="376"/>
        <end position="402"/>
    </location>
</feature>
<feature type="signal peptide" evidence="2">
    <location>
        <begin position="1"/>
        <end position="24"/>
    </location>
</feature>
<keyword evidence="2" id="KW-0732">Signal</keyword>
<dbReference type="InterPro" id="IPR036404">
    <property type="entry name" value="Jacalin-like_lectin_dom_sf"/>
</dbReference>
<reference evidence="4" key="1">
    <citation type="journal article" date="2020" name="Stud. Mycol.">
        <title>101 Dothideomycetes genomes: a test case for predicting lifestyles and emergence of pathogens.</title>
        <authorList>
            <person name="Haridas S."/>
            <person name="Albert R."/>
            <person name="Binder M."/>
            <person name="Bloem J."/>
            <person name="Labutti K."/>
            <person name="Salamov A."/>
            <person name="Andreopoulos B."/>
            <person name="Baker S."/>
            <person name="Barry K."/>
            <person name="Bills G."/>
            <person name="Bluhm B."/>
            <person name="Cannon C."/>
            <person name="Castanera R."/>
            <person name="Culley D."/>
            <person name="Daum C."/>
            <person name="Ezra D."/>
            <person name="Gonzalez J."/>
            <person name="Henrissat B."/>
            <person name="Kuo A."/>
            <person name="Liang C."/>
            <person name="Lipzen A."/>
            <person name="Lutzoni F."/>
            <person name="Magnuson J."/>
            <person name="Mondo S."/>
            <person name="Nolan M."/>
            <person name="Ohm R."/>
            <person name="Pangilinan J."/>
            <person name="Park H.-J."/>
            <person name="Ramirez L."/>
            <person name="Alfaro M."/>
            <person name="Sun H."/>
            <person name="Tritt A."/>
            <person name="Yoshinaga Y."/>
            <person name="Zwiers L.-H."/>
            <person name="Turgeon B."/>
            <person name="Goodwin S."/>
            <person name="Spatafora J."/>
            <person name="Crous P."/>
            <person name="Grigoriev I."/>
        </authorList>
    </citation>
    <scope>NUCLEOTIDE SEQUENCE</scope>
    <source>
        <strain evidence="4">CBS 690.94</strain>
    </source>
</reference>
<dbReference type="CDD" id="cd20231">
    <property type="entry name" value="PFM_jacalin-like"/>
    <property type="match status" value="1"/>
</dbReference>
<dbReference type="SUPFAM" id="SSF51101">
    <property type="entry name" value="Mannose-binding lectins"/>
    <property type="match status" value="1"/>
</dbReference>
<evidence type="ECO:0000313" key="4">
    <source>
        <dbReference type="EMBL" id="KAF2446067.1"/>
    </source>
</evidence>
<dbReference type="Gene3D" id="2.170.15.10">
    <property type="entry name" value="Proaerolysin, chain A, domain 3"/>
    <property type="match status" value="1"/>
</dbReference>
<feature type="region of interest" description="Disordered" evidence="1">
    <location>
        <begin position="376"/>
        <end position="633"/>
    </location>
</feature>
<proteinExistence type="predicted"/>
<feature type="compositionally biased region" description="Low complexity" evidence="1">
    <location>
        <begin position="403"/>
        <end position="417"/>
    </location>
</feature>
<evidence type="ECO:0000256" key="2">
    <source>
        <dbReference type="SAM" id="SignalP"/>
    </source>
</evidence>
<gene>
    <name evidence="4" type="ORF">P171DRAFT_483447</name>
</gene>
<dbReference type="Proteomes" id="UP000799764">
    <property type="component" value="Unassembled WGS sequence"/>
</dbReference>
<evidence type="ECO:0000256" key="1">
    <source>
        <dbReference type="SAM" id="MobiDB-lite"/>
    </source>
</evidence>